<dbReference type="SUPFAM" id="SSF47095">
    <property type="entry name" value="HMG-box"/>
    <property type="match status" value="1"/>
</dbReference>
<protein>
    <submittedName>
        <fullName evidence="2">Uncharacterized protein</fullName>
    </submittedName>
</protein>
<dbReference type="STRING" id="747676.F4R781"/>
<evidence type="ECO:0000313" key="2">
    <source>
        <dbReference type="EMBL" id="EGG11545.1"/>
    </source>
</evidence>
<dbReference type="CDD" id="cd00084">
    <property type="entry name" value="HMG-box_SF"/>
    <property type="match status" value="1"/>
</dbReference>
<evidence type="ECO:0000256" key="1">
    <source>
        <dbReference type="SAM" id="MobiDB-lite"/>
    </source>
</evidence>
<organism evidence="3">
    <name type="scientific">Melampsora larici-populina (strain 98AG31 / pathotype 3-4-7)</name>
    <name type="common">Poplar leaf rust fungus</name>
    <dbReference type="NCBI Taxonomy" id="747676"/>
    <lineage>
        <taxon>Eukaryota</taxon>
        <taxon>Fungi</taxon>
        <taxon>Dikarya</taxon>
        <taxon>Basidiomycota</taxon>
        <taxon>Pucciniomycotina</taxon>
        <taxon>Pucciniomycetes</taxon>
        <taxon>Pucciniales</taxon>
        <taxon>Melampsoraceae</taxon>
        <taxon>Melampsora</taxon>
    </lineage>
</organism>
<feature type="compositionally biased region" description="Polar residues" evidence="1">
    <location>
        <begin position="32"/>
        <end position="59"/>
    </location>
</feature>
<name>F4R781_MELLP</name>
<dbReference type="OrthoDB" id="2500693at2759"/>
<reference evidence="3" key="1">
    <citation type="journal article" date="2011" name="Proc. Natl. Acad. Sci. U.S.A.">
        <title>Obligate biotrophy features unraveled by the genomic analysis of rust fungi.</title>
        <authorList>
            <person name="Duplessis S."/>
            <person name="Cuomo C.A."/>
            <person name="Lin Y.-C."/>
            <person name="Aerts A."/>
            <person name="Tisserant E."/>
            <person name="Veneault-Fourrey C."/>
            <person name="Joly D.L."/>
            <person name="Hacquard S."/>
            <person name="Amselem J."/>
            <person name="Cantarel B.L."/>
            <person name="Chiu R."/>
            <person name="Coutinho P.M."/>
            <person name="Feau N."/>
            <person name="Field M."/>
            <person name="Frey P."/>
            <person name="Gelhaye E."/>
            <person name="Goldberg J."/>
            <person name="Grabherr M.G."/>
            <person name="Kodira C.D."/>
            <person name="Kohler A."/>
            <person name="Kuees U."/>
            <person name="Lindquist E.A."/>
            <person name="Lucas S.M."/>
            <person name="Mago R."/>
            <person name="Mauceli E."/>
            <person name="Morin E."/>
            <person name="Murat C."/>
            <person name="Pangilinan J.L."/>
            <person name="Park R."/>
            <person name="Pearson M."/>
            <person name="Quesneville H."/>
            <person name="Rouhier N."/>
            <person name="Sakthikumar S."/>
            <person name="Salamov A.A."/>
            <person name="Schmutz J."/>
            <person name="Selles B."/>
            <person name="Shapiro H."/>
            <person name="Tanguay P."/>
            <person name="Tuskan G.A."/>
            <person name="Henrissat B."/>
            <person name="Van de Peer Y."/>
            <person name="Rouze P."/>
            <person name="Ellis J.G."/>
            <person name="Dodds P.N."/>
            <person name="Schein J.E."/>
            <person name="Zhong S."/>
            <person name="Hamelin R.C."/>
            <person name="Grigoriev I.V."/>
            <person name="Szabo L.J."/>
            <person name="Martin F."/>
        </authorList>
    </citation>
    <scope>NUCLEOTIDE SEQUENCE [LARGE SCALE GENOMIC DNA]</scope>
    <source>
        <strain evidence="3">98AG31 / pathotype 3-4-7</strain>
    </source>
</reference>
<dbReference type="AlphaFoldDB" id="F4R781"/>
<dbReference type="eggNOG" id="ENOG502SDWX">
    <property type="taxonomic scope" value="Eukaryota"/>
</dbReference>
<dbReference type="VEuPathDB" id="FungiDB:MELLADRAFT_91125"/>
<dbReference type="RefSeq" id="XP_007405180.1">
    <property type="nucleotide sequence ID" value="XM_007405118.1"/>
</dbReference>
<dbReference type="Gene3D" id="1.10.30.10">
    <property type="entry name" value="High mobility group box domain"/>
    <property type="match status" value="1"/>
</dbReference>
<proteinExistence type="predicted"/>
<dbReference type="GeneID" id="18935791"/>
<dbReference type="KEGG" id="mlr:MELLADRAFT_91125"/>
<feature type="compositionally biased region" description="Basic residues" evidence="1">
    <location>
        <begin position="62"/>
        <end position="81"/>
    </location>
</feature>
<sequence>MPITGHPVHPTGTQIVANLERLAAAAGANGLPTPSHTQNTSHLTQRPSTNTTEVPSTVTAKPPRKRNKTKGKNKRNKRKRGDKGSGSETEDVPIFDPADLKNSDKTALQLRYLAEEHSSSGMSDEILESVLEFHEEMQTLIAIKALKLGTTVLAIEAVFGKYIGVRRPSRWNRFLQSPRARAVFKAACGVGSGEGMRQLSVVWKSMSEVEKEVYNEATQEADLASLQAMDKDLANLAVGSRSRDQILQSASNTVINPRSLKKYKDNANRYLDDVMKHCVPVAKSNHFEMIIVAVSNHISDHSFQMTRSTVGVKKIVEEIYAIDGVNKFATEVQAHLVGRKPSELTKSQSENARKFHARVVASLSTYCKEVTGLKHWPWSNCDATFKEAGFKFELLPGA</sequence>
<dbReference type="InParanoid" id="F4R781"/>
<evidence type="ECO:0000313" key="3">
    <source>
        <dbReference type="Proteomes" id="UP000001072"/>
    </source>
</evidence>
<dbReference type="Proteomes" id="UP000001072">
    <property type="component" value="Unassembled WGS sequence"/>
</dbReference>
<accession>F4R781</accession>
<dbReference type="EMBL" id="GL883092">
    <property type="protein sequence ID" value="EGG11545.1"/>
    <property type="molecule type" value="Genomic_DNA"/>
</dbReference>
<gene>
    <name evidence="2" type="ORF">MELLADRAFT_91125</name>
</gene>
<keyword evidence="3" id="KW-1185">Reference proteome</keyword>
<feature type="region of interest" description="Disordered" evidence="1">
    <location>
        <begin position="28"/>
        <end position="100"/>
    </location>
</feature>
<dbReference type="HOGENOM" id="CLU_043422_0_0_1"/>
<dbReference type="InterPro" id="IPR036910">
    <property type="entry name" value="HMG_box_dom_sf"/>
</dbReference>